<evidence type="ECO:0000313" key="2">
    <source>
        <dbReference type="EMBL" id="MCA6075430.1"/>
    </source>
</evidence>
<sequence length="261" mass="30677">MHNCINCGKPHEYEYCPWCTQKKVVGRLSFRVFFDDLQDKLIGFDFKFSRTFLDLFYRPATVAKSYIAGNRVRYVGPVGYYFVMLTILVLLITIMDVDMIGYTRNETSFFQQSGLTPEQIEQQESMQGWIYSNFKFASFFFFPFFLFATALLFRKSKFNLLETSVLVLYSLAHSQVFNYFSITIFKFTGISFSGIVTGISMLYTAFFAMDFYRHNKRIHAFIKGLLIYPLGLLFLMIFLLVVLFILVLIFPERMRNFLILT</sequence>
<feature type="transmembrane region" description="Helical" evidence="1">
    <location>
        <begin position="74"/>
        <end position="95"/>
    </location>
</feature>
<gene>
    <name evidence="2" type="ORF">LDX50_11160</name>
    <name evidence="3" type="ORF">LDX50_17130</name>
    <name evidence="4" type="ORF">LDX50_22850</name>
</gene>
<evidence type="ECO:0000256" key="1">
    <source>
        <dbReference type="SAM" id="Phobius"/>
    </source>
</evidence>
<reference evidence="3" key="1">
    <citation type="submission" date="2021-09" db="EMBL/GenBank/DDBJ databases">
        <title>Fulvivirga sp. isolated from coastal sediment.</title>
        <authorList>
            <person name="Yu H."/>
        </authorList>
    </citation>
    <scope>NUCLEOTIDE SEQUENCE</scope>
    <source>
        <strain evidence="3">1062</strain>
    </source>
</reference>
<feature type="transmembrane region" description="Helical" evidence="1">
    <location>
        <begin position="224"/>
        <end position="250"/>
    </location>
</feature>
<dbReference type="EMBL" id="JAIXNE010000002">
    <property type="protein sequence ID" value="MCA6075430.1"/>
    <property type="molecule type" value="Genomic_DNA"/>
</dbReference>
<dbReference type="AlphaFoldDB" id="A0A9X1KZV8"/>
<dbReference type="Proteomes" id="UP001139409">
    <property type="component" value="Unassembled WGS sequence"/>
</dbReference>
<evidence type="ECO:0000313" key="3">
    <source>
        <dbReference type="EMBL" id="MCA6076607.1"/>
    </source>
</evidence>
<keyword evidence="1" id="KW-0812">Transmembrane</keyword>
<keyword evidence="5" id="KW-1185">Reference proteome</keyword>
<evidence type="ECO:0000313" key="5">
    <source>
        <dbReference type="Proteomes" id="UP001139409"/>
    </source>
</evidence>
<organism evidence="3 5">
    <name type="scientific">Fulvivirga sedimenti</name>
    <dbReference type="NCBI Taxonomy" id="2879465"/>
    <lineage>
        <taxon>Bacteria</taxon>
        <taxon>Pseudomonadati</taxon>
        <taxon>Bacteroidota</taxon>
        <taxon>Cytophagia</taxon>
        <taxon>Cytophagales</taxon>
        <taxon>Fulvivirgaceae</taxon>
        <taxon>Fulvivirga</taxon>
    </lineage>
</organism>
<dbReference type="Pfam" id="PF12412">
    <property type="entry name" value="DUF3667"/>
    <property type="match status" value="1"/>
</dbReference>
<keyword evidence="1" id="KW-0472">Membrane</keyword>
<evidence type="ECO:0000313" key="4">
    <source>
        <dbReference type="EMBL" id="MCA6077735.1"/>
    </source>
</evidence>
<feature type="transmembrane region" description="Helical" evidence="1">
    <location>
        <begin position="190"/>
        <end position="212"/>
    </location>
</feature>
<dbReference type="InterPro" id="IPR022134">
    <property type="entry name" value="DUF3667"/>
</dbReference>
<dbReference type="EMBL" id="JAIXNE010000003">
    <property type="protein sequence ID" value="MCA6076607.1"/>
    <property type="molecule type" value="Genomic_DNA"/>
</dbReference>
<accession>A0A9X1KZV8</accession>
<keyword evidence="1" id="KW-1133">Transmembrane helix</keyword>
<proteinExistence type="predicted"/>
<protein>
    <submittedName>
        <fullName evidence="3">DUF3667 domain-containing protein</fullName>
    </submittedName>
</protein>
<dbReference type="EMBL" id="JAIXNE010000004">
    <property type="protein sequence ID" value="MCA6077735.1"/>
    <property type="molecule type" value="Genomic_DNA"/>
</dbReference>
<comment type="caution">
    <text evidence="3">The sequence shown here is derived from an EMBL/GenBank/DDBJ whole genome shotgun (WGS) entry which is preliminary data.</text>
</comment>
<feature type="transmembrane region" description="Helical" evidence="1">
    <location>
        <begin position="136"/>
        <end position="153"/>
    </location>
</feature>
<dbReference type="RefSeq" id="WP_225698531.1">
    <property type="nucleotide sequence ID" value="NZ_JAIXNE010000002.1"/>
</dbReference>
<name>A0A9X1KZV8_9BACT</name>